<evidence type="ECO:0000313" key="4">
    <source>
        <dbReference type="Proteomes" id="UP000887566"/>
    </source>
</evidence>
<feature type="domain" description="Guanylate kinase/L-type calcium channel beta subunit" evidence="3">
    <location>
        <begin position="3"/>
        <end position="58"/>
    </location>
</feature>
<organism evidence="4 5">
    <name type="scientific">Plectus sambesii</name>
    <dbReference type="NCBI Taxonomy" id="2011161"/>
    <lineage>
        <taxon>Eukaryota</taxon>
        <taxon>Metazoa</taxon>
        <taxon>Ecdysozoa</taxon>
        <taxon>Nematoda</taxon>
        <taxon>Chromadorea</taxon>
        <taxon>Plectida</taxon>
        <taxon>Plectina</taxon>
        <taxon>Plectoidea</taxon>
        <taxon>Plectidae</taxon>
        <taxon>Plectus</taxon>
    </lineage>
</organism>
<keyword evidence="4" id="KW-1185">Reference proteome</keyword>
<keyword evidence="1" id="KW-0808">Transferase</keyword>
<dbReference type="Proteomes" id="UP000887566">
    <property type="component" value="Unplaced"/>
</dbReference>
<evidence type="ECO:0000256" key="2">
    <source>
        <dbReference type="SAM" id="Coils"/>
    </source>
</evidence>
<dbReference type="PANTHER" id="PTHR23117:SF13">
    <property type="entry name" value="GUANYLATE KINASE"/>
    <property type="match status" value="1"/>
</dbReference>
<dbReference type="GO" id="GO:0004385">
    <property type="term" value="F:GMP kinase activity"/>
    <property type="evidence" value="ECO:0007669"/>
    <property type="project" value="TreeGrafter"/>
</dbReference>
<name>A0A914UJP2_9BILA</name>
<dbReference type="Pfam" id="PF00625">
    <property type="entry name" value="Guanylate_kin"/>
    <property type="match status" value="1"/>
</dbReference>
<evidence type="ECO:0000259" key="3">
    <source>
        <dbReference type="Pfam" id="PF00625"/>
    </source>
</evidence>
<dbReference type="Gene3D" id="3.40.50.300">
    <property type="entry name" value="P-loop containing nucleotide triphosphate hydrolases"/>
    <property type="match status" value="1"/>
</dbReference>
<dbReference type="SUPFAM" id="SSF52540">
    <property type="entry name" value="P-loop containing nucleoside triphosphate hydrolases"/>
    <property type="match status" value="1"/>
</dbReference>
<sequence length="68" mass="7806">EGRLRARLTETEESLQKRLKHAQEDLNAIAAEPQLFDHVIINDTVDQAYEDFKAAIADELQAFKHSKQ</sequence>
<evidence type="ECO:0000256" key="1">
    <source>
        <dbReference type="ARBA" id="ARBA00022679"/>
    </source>
</evidence>
<feature type="coiled-coil region" evidence="2">
    <location>
        <begin position="5"/>
        <end position="32"/>
    </location>
</feature>
<dbReference type="GO" id="GO:0005829">
    <property type="term" value="C:cytosol"/>
    <property type="evidence" value="ECO:0007669"/>
    <property type="project" value="TreeGrafter"/>
</dbReference>
<protein>
    <submittedName>
        <fullName evidence="5">Guanylate kinase/L-type calcium channel beta subunit domain-containing protein</fullName>
    </submittedName>
</protein>
<dbReference type="InterPro" id="IPR027417">
    <property type="entry name" value="P-loop_NTPase"/>
</dbReference>
<evidence type="ECO:0000313" key="5">
    <source>
        <dbReference type="WBParaSite" id="PSAMB.scaffold10656size3922.g33501.t1"/>
    </source>
</evidence>
<dbReference type="InterPro" id="IPR008145">
    <property type="entry name" value="GK/Ca_channel_bsu"/>
</dbReference>
<keyword evidence="2" id="KW-0175">Coiled coil</keyword>
<dbReference type="AlphaFoldDB" id="A0A914UJP2"/>
<reference evidence="5" key="1">
    <citation type="submission" date="2022-11" db="UniProtKB">
        <authorList>
            <consortium name="WormBaseParasite"/>
        </authorList>
    </citation>
    <scope>IDENTIFICATION</scope>
</reference>
<proteinExistence type="predicted"/>
<dbReference type="PANTHER" id="PTHR23117">
    <property type="entry name" value="GUANYLATE KINASE-RELATED"/>
    <property type="match status" value="1"/>
</dbReference>
<dbReference type="WBParaSite" id="PSAMB.scaffold10656size3922.g33501.t1">
    <property type="protein sequence ID" value="PSAMB.scaffold10656size3922.g33501.t1"/>
    <property type="gene ID" value="PSAMB.scaffold10656size3922.g33501"/>
</dbReference>
<accession>A0A914UJP2</accession>